<proteinExistence type="predicted"/>
<keyword evidence="2" id="KW-0378">Hydrolase</keyword>
<evidence type="ECO:0000259" key="1">
    <source>
        <dbReference type="Pfam" id="PF19580"/>
    </source>
</evidence>
<name>A0A2A4GBZ6_9FLAO</name>
<dbReference type="PANTHER" id="PTHR42834">
    <property type="entry name" value="ENDONUCLEASE/EXONUCLEASE/PHOSPHATASE FAMILY PROTEIN (AFU_ORTHOLOGUE AFUA_3G09210)"/>
    <property type="match status" value="1"/>
</dbReference>
<protein>
    <submittedName>
        <fullName evidence="2">Endonuclease</fullName>
    </submittedName>
</protein>
<dbReference type="AlphaFoldDB" id="A0A2A4GBZ6"/>
<dbReference type="SUPFAM" id="SSF56219">
    <property type="entry name" value="DNase I-like"/>
    <property type="match status" value="1"/>
</dbReference>
<organism evidence="2 3">
    <name type="scientific">Sediminicola luteus</name>
    <dbReference type="NCBI Taxonomy" id="319238"/>
    <lineage>
        <taxon>Bacteria</taxon>
        <taxon>Pseudomonadati</taxon>
        <taxon>Bacteroidota</taxon>
        <taxon>Flavobacteriia</taxon>
        <taxon>Flavobacteriales</taxon>
        <taxon>Flavobacteriaceae</taxon>
        <taxon>Sediminicola</taxon>
    </lineage>
</organism>
<dbReference type="GO" id="GO:0004519">
    <property type="term" value="F:endonuclease activity"/>
    <property type="evidence" value="ECO:0007669"/>
    <property type="project" value="UniProtKB-KW"/>
</dbReference>
<dbReference type="PANTHER" id="PTHR42834:SF1">
    <property type="entry name" value="ENDONUCLEASE_EXONUCLEASE_PHOSPHATASE FAMILY PROTEIN (AFU_ORTHOLOGUE AFUA_3G09210)"/>
    <property type="match status" value="1"/>
</dbReference>
<evidence type="ECO:0000313" key="2">
    <source>
        <dbReference type="EMBL" id="PCE66479.1"/>
    </source>
</evidence>
<feature type="domain" description="Endonuclease/exonuclease/phosphatase" evidence="1">
    <location>
        <begin position="9"/>
        <end position="314"/>
    </location>
</feature>
<reference evidence="2 3" key="1">
    <citation type="submission" date="2017-04" db="EMBL/GenBank/DDBJ databases">
        <title>A new member of the family Flavobacteriaceae isolated from ascidians.</title>
        <authorList>
            <person name="Chen L."/>
        </authorList>
    </citation>
    <scope>NUCLEOTIDE SEQUENCE [LARGE SCALE GENOMIC DNA]</scope>
    <source>
        <strain evidence="2 3">HQA918</strain>
    </source>
</reference>
<gene>
    <name evidence="2" type="ORF">B7P33_04065</name>
</gene>
<comment type="caution">
    <text evidence="2">The sequence shown here is derived from an EMBL/GenBank/DDBJ whole genome shotgun (WGS) entry which is preliminary data.</text>
</comment>
<dbReference type="EMBL" id="NBWU01000001">
    <property type="protein sequence ID" value="PCE66479.1"/>
    <property type="molecule type" value="Genomic_DNA"/>
</dbReference>
<dbReference type="RefSeq" id="WP_097442001.1">
    <property type="nucleotide sequence ID" value="NZ_NBWU01000001.1"/>
</dbReference>
<dbReference type="OrthoDB" id="9802724at2"/>
<evidence type="ECO:0000313" key="3">
    <source>
        <dbReference type="Proteomes" id="UP000219559"/>
    </source>
</evidence>
<dbReference type="Pfam" id="PF19580">
    <property type="entry name" value="Exo_endo_phos_3"/>
    <property type="match status" value="1"/>
</dbReference>
<dbReference type="InterPro" id="IPR005135">
    <property type="entry name" value="Endo/exonuclease/phosphatase"/>
</dbReference>
<keyword evidence="2" id="KW-0255">Endonuclease</keyword>
<accession>A0A2A4GBZ6</accession>
<dbReference type="Proteomes" id="UP000219559">
    <property type="component" value="Unassembled WGS sequence"/>
</dbReference>
<keyword evidence="2" id="KW-0540">Nuclease</keyword>
<keyword evidence="3" id="KW-1185">Reference proteome</keyword>
<dbReference type="Gene3D" id="3.60.10.10">
    <property type="entry name" value="Endonuclease/exonuclease/phosphatase"/>
    <property type="match status" value="1"/>
</dbReference>
<dbReference type="InterPro" id="IPR036691">
    <property type="entry name" value="Endo/exonu/phosph_ase_sf"/>
</dbReference>
<sequence>MQAKYKRYTIGFYNLENLFDTHNDPQVLDDDFTPRGRKNWTEKRYARKLKKLAKAIGQIGDDKGFGIPVLLGLAEVENIRVLKDLLHTGGLRNQDLGYVHFESPDERGIDTALLYHKKFFKIKQTEVLPLLIYEEDGERDYTRDILYVKGHLNGEPIHVFVNHWPSRREGDEETAPKRLEAAKTLKRKLEELGQTEANPNLVIMGDFNAGPHADSVNALMEYPALYNPMKKLLMPHRGSANYKGEWSLFDQIIISHSFFDHVPGTHSFAHADIFDERFLTEWKGRAKGSPFRTYRGRKYLGGYSDHFPVYISLKWNP</sequence>